<proteinExistence type="predicted"/>
<dbReference type="EMBL" id="LJOW01000105">
    <property type="protein sequence ID" value="OBQ42428.1"/>
    <property type="molecule type" value="Genomic_DNA"/>
</dbReference>
<comment type="caution">
    <text evidence="1">The sequence shown here is derived from an EMBL/GenBank/DDBJ whole genome shotgun (WGS) entry which is preliminary data.</text>
</comment>
<evidence type="ECO:0000313" key="2">
    <source>
        <dbReference type="Proteomes" id="UP000092093"/>
    </source>
</evidence>
<name>A0A1B7WZ85_APHFL</name>
<dbReference type="AlphaFoldDB" id="A0A1B7WZ85"/>
<evidence type="ECO:0000313" key="1">
    <source>
        <dbReference type="EMBL" id="OBQ42428.1"/>
    </source>
</evidence>
<accession>A0A1B7WZ85</accession>
<sequence length="97" mass="11343">MLKTFIKRPVKVQAIQFTAENKDAVYSWARTVQSNVYHDRDIEESPILRIPTLEGEMVCLIGDYLIVEPFPTDWRKLYPCKKSIFEQSYDIAESSIQ</sequence>
<dbReference type="Proteomes" id="UP000092093">
    <property type="component" value="Unassembled WGS sequence"/>
</dbReference>
<gene>
    <name evidence="1" type="ORF">AN484_17680</name>
</gene>
<protein>
    <submittedName>
        <fullName evidence="1">Uncharacterized protein</fullName>
    </submittedName>
</protein>
<reference evidence="1 2" key="1">
    <citation type="submission" date="2015-09" db="EMBL/GenBank/DDBJ databases">
        <title>Aphanizomenon flos-aquae WA102.</title>
        <authorList>
            <person name="Driscoll C."/>
        </authorList>
    </citation>
    <scope>NUCLEOTIDE SEQUENCE [LARGE SCALE GENOMIC DNA]</scope>
    <source>
        <strain evidence="1">WA102</strain>
    </source>
</reference>
<organism evidence="1 2">
    <name type="scientific">Aphanizomenon flos-aquae WA102</name>
    <dbReference type="NCBI Taxonomy" id="1710896"/>
    <lineage>
        <taxon>Bacteria</taxon>
        <taxon>Bacillati</taxon>
        <taxon>Cyanobacteriota</taxon>
        <taxon>Cyanophyceae</taxon>
        <taxon>Nostocales</taxon>
        <taxon>Aphanizomenonaceae</taxon>
        <taxon>Aphanizomenon</taxon>
    </lineage>
</organism>